<organism evidence="2 3">
    <name type="scientific">Candidatus Pantoea floridensis</name>
    <dbReference type="NCBI Taxonomy" id="1938870"/>
    <lineage>
        <taxon>Bacteria</taxon>
        <taxon>Pseudomonadati</taxon>
        <taxon>Pseudomonadota</taxon>
        <taxon>Gammaproteobacteria</taxon>
        <taxon>Enterobacterales</taxon>
        <taxon>Erwiniaceae</taxon>
        <taxon>Pantoea</taxon>
    </lineage>
</organism>
<dbReference type="Pfam" id="PF24838">
    <property type="entry name" value="8xMP"/>
    <property type="match status" value="1"/>
</dbReference>
<dbReference type="RefSeq" id="WP_097094694.1">
    <property type="nucleotide sequence ID" value="NZ_OCMY01000001.1"/>
</dbReference>
<dbReference type="Proteomes" id="UP000219271">
    <property type="component" value="Unassembled WGS sequence"/>
</dbReference>
<gene>
    <name evidence="2" type="ORF">SAMN06273570_0804</name>
</gene>
<dbReference type="EMBL" id="OCMY01000001">
    <property type="protein sequence ID" value="SOD36472.1"/>
    <property type="molecule type" value="Genomic_DNA"/>
</dbReference>
<reference evidence="3" key="1">
    <citation type="submission" date="2017-09" db="EMBL/GenBank/DDBJ databases">
        <authorList>
            <person name="Varghese N."/>
            <person name="Submissions S."/>
        </authorList>
    </citation>
    <scope>NUCLEOTIDE SEQUENCE [LARGE SCALE GENOMIC DNA]</scope>
    <source>
        <strain evidence="3">JKS000234</strain>
    </source>
</reference>
<dbReference type="InterPro" id="IPR056918">
    <property type="entry name" value="8xMP"/>
</dbReference>
<feature type="transmembrane region" description="Helical" evidence="1">
    <location>
        <begin position="86"/>
        <end position="107"/>
    </location>
</feature>
<protein>
    <submittedName>
        <fullName evidence="2">Uncharacterized protein</fullName>
    </submittedName>
</protein>
<keyword evidence="1" id="KW-0812">Transmembrane</keyword>
<feature type="transmembrane region" description="Helical" evidence="1">
    <location>
        <begin position="153"/>
        <end position="174"/>
    </location>
</feature>
<evidence type="ECO:0000313" key="2">
    <source>
        <dbReference type="EMBL" id="SOD36472.1"/>
    </source>
</evidence>
<keyword evidence="1" id="KW-0472">Membrane</keyword>
<sequence length="227" mass="26918">MDENKKEVIEIRPEDKDFFAEFIGCEGPIIQDSIDHKKIILALDKAHDIRKFEIDLYWKRATYFFAFFTVITAAFGYLFTHNNYTFLAPALAIIGSVFALCFCYVNIGSKYWQENWEFIIDKIEYYVTGNLYKLFFFENHRTKRPSVTKINIFLSKLIIAIWYACFILSMHQIWNQSMVLNVSYIILIIYSTGTTLYYCDKTVADISNNDKESPRFFRFRNPNYIKS</sequence>
<evidence type="ECO:0000313" key="3">
    <source>
        <dbReference type="Proteomes" id="UP000219271"/>
    </source>
</evidence>
<proteinExistence type="predicted"/>
<keyword evidence="3" id="KW-1185">Reference proteome</keyword>
<dbReference type="AlphaFoldDB" id="A0A286BQN9"/>
<keyword evidence="1" id="KW-1133">Transmembrane helix</keyword>
<feature type="transmembrane region" description="Helical" evidence="1">
    <location>
        <begin position="180"/>
        <end position="199"/>
    </location>
</feature>
<dbReference type="OrthoDB" id="9153185at2"/>
<evidence type="ECO:0000256" key="1">
    <source>
        <dbReference type="SAM" id="Phobius"/>
    </source>
</evidence>
<name>A0A286BQN9_9GAMM</name>
<feature type="transmembrane region" description="Helical" evidence="1">
    <location>
        <begin position="61"/>
        <end position="80"/>
    </location>
</feature>
<accession>A0A286BQN9</accession>